<dbReference type="GO" id="GO:0016740">
    <property type="term" value="F:transferase activity"/>
    <property type="evidence" value="ECO:0007669"/>
    <property type="project" value="UniProtKB-KW"/>
</dbReference>
<dbReference type="Gene3D" id="3.40.50.510">
    <property type="entry name" value="Phosphotransferase system, mannose-type IIA component"/>
    <property type="match status" value="1"/>
</dbReference>
<proteinExistence type="predicted"/>
<dbReference type="EMBL" id="JALDAW010000023">
    <property type="protein sequence ID" value="MDY5169733.1"/>
    <property type="molecule type" value="Genomic_DNA"/>
</dbReference>
<gene>
    <name evidence="3" type="ORF">MQE39_16575</name>
</gene>
<sequence>MQRTRIILATHGYFAEGILSSAKIIIGEIQNVETLCCYVEEGEDYEQRIKSLLESHDYSESSLIVVTDLLGGSINNMFMNYINDFQFYLVSGLNLALLLELIMQTEEVNKERIRAVIKSCAKGMSLCNDIEQNSNVDDDF</sequence>
<evidence type="ECO:0000313" key="4">
    <source>
        <dbReference type="Proteomes" id="UP001276902"/>
    </source>
</evidence>
<dbReference type="GO" id="GO:0016020">
    <property type="term" value="C:membrane"/>
    <property type="evidence" value="ECO:0007669"/>
    <property type="project" value="InterPro"/>
</dbReference>
<dbReference type="RefSeq" id="WP_320884996.1">
    <property type="nucleotide sequence ID" value="NZ_BAABZA010000001.1"/>
</dbReference>
<dbReference type="SUPFAM" id="SSF53062">
    <property type="entry name" value="PTS system fructose IIA component-like"/>
    <property type="match status" value="1"/>
</dbReference>
<feature type="domain" description="PTS EIIA type-4" evidence="2">
    <location>
        <begin position="3"/>
        <end position="124"/>
    </location>
</feature>
<accession>A0AB35UQJ6</accession>
<dbReference type="InterPro" id="IPR036662">
    <property type="entry name" value="PTS_EIIA_man-typ_sf"/>
</dbReference>
<reference evidence="3" key="1">
    <citation type="submission" date="2022-03" db="EMBL/GenBank/DDBJ databases">
        <title>First case of bacteraemia caused by Dielma fastidiosa in a patient hospitalised with diverticulitis.</title>
        <authorList>
            <person name="Forman-Ankjaer B."/>
            <person name="Hvid-Jensen F."/>
            <person name="Kobel C.M."/>
            <person name="Greve T."/>
        </authorList>
    </citation>
    <scope>NUCLEOTIDE SEQUENCE</scope>
    <source>
        <strain evidence="3">AUH_DF_2021</strain>
    </source>
</reference>
<dbReference type="InterPro" id="IPR004701">
    <property type="entry name" value="PTS_EIIA_man-typ"/>
</dbReference>
<dbReference type="PANTHER" id="PTHR33799">
    <property type="entry name" value="PTS PERMEASE-RELATED-RELATED"/>
    <property type="match status" value="1"/>
</dbReference>
<dbReference type="GO" id="GO:0009401">
    <property type="term" value="P:phosphoenolpyruvate-dependent sugar phosphotransferase system"/>
    <property type="evidence" value="ECO:0007669"/>
    <property type="project" value="InterPro"/>
</dbReference>
<dbReference type="PROSITE" id="PS51096">
    <property type="entry name" value="PTS_EIIA_TYPE_4"/>
    <property type="match status" value="1"/>
</dbReference>
<dbReference type="Proteomes" id="UP001276902">
    <property type="component" value="Unassembled WGS sequence"/>
</dbReference>
<evidence type="ECO:0000256" key="1">
    <source>
        <dbReference type="ARBA" id="ARBA00022679"/>
    </source>
</evidence>
<comment type="caution">
    <text evidence="3">The sequence shown here is derived from an EMBL/GenBank/DDBJ whole genome shotgun (WGS) entry which is preliminary data.</text>
</comment>
<dbReference type="PANTHER" id="PTHR33799:SF1">
    <property type="entry name" value="PTS SYSTEM MANNOSE-SPECIFIC EIIAB COMPONENT-RELATED"/>
    <property type="match status" value="1"/>
</dbReference>
<keyword evidence="1" id="KW-0808">Transferase</keyword>
<organism evidence="3 4">
    <name type="scientific">Dielma fastidiosa</name>
    <dbReference type="NCBI Taxonomy" id="1034346"/>
    <lineage>
        <taxon>Bacteria</taxon>
        <taxon>Bacillati</taxon>
        <taxon>Bacillota</taxon>
        <taxon>Erysipelotrichia</taxon>
        <taxon>Erysipelotrichales</taxon>
        <taxon>Erysipelotrichaceae</taxon>
        <taxon>Dielma</taxon>
    </lineage>
</organism>
<evidence type="ECO:0000259" key="2">
    <source>
        <dbReference type="PROSITE" id="PS51096"/>
    </source>
</evidence>
<dbReference type="InterPro" id="IPR051471">
    <property type="entry name" value="Bacterial_PTS_sugar_comp"/>
</dbReference>
<protein>
    <submittedName>
        <fullName evidence="3">PTS fructose transporter subunit IIA</fullName>
    </submittedName>
</protein>
<name>A0AB35UQJ6_9FIRM</name>
<dbReference type="AlphaFoldDB" id="A0AB35UQJ6"/>
<evidence type="ECO:0000313" key="3">
    <source>
        <dbReference type="EMBL" id="MDY5169733.1"/>
    </source>
</evidence>
<dbReference type="Pfam" id="PF03610">
    <property type="entry name" value="EIIA-man"/>
    <property type="match status" value="1"/>
</dbReference>